<dbReference type="InterPro" id="IPR036188">
    <property type="entry name" value="FAD/NAD-bd_sf"/>
</dbReference>
<dbReference type="NCBIfam" id="NF004834">
    <property type="entry name" value="PRK06185.1-3"/>
    <property type="match status" value="1"/>
</dbReference>
<evidence type="ECO:0000256" key="2">
    <source>
        <dbReference type="SAM" id="MobiDB-lite"/>
    </source>
</evidence>
<keyword evidence="6" id="KW-1185">Reference proteome</keyword>
<dbReference type="Pfam" id="PF01494">
    <property type="entry name" value="FAD_binding_3"/>
    <property type="match status" value="1"/>
</dbReference>
<proteinExistence type="predicted"/>
<dbReference type="InterPro" id="IPR050631">
    <property type="entry name" value="PheA/TfdB_FAD_monoxygenase"/>
</dbReference>
<dbReference type="SUPFAM" id="SSF51905">
    <property type="entry name" value="FAD/NAD(P)-binding domain"/>
    <property type="match status" value="1"/>
</dbReference>
<keyword evidence="3" id="KW-0812">Transmembrane</keyword>
<feature type="region of interest" description="Disordered" evidence="2">
    <location>
        <begin position="457"/>
        <end position="480"/>
    </location>
</feature>
<dbReference type="EMBL" id="JAVREJ010000011">
    <property type="protein sequence ID" value="MDT0351219.1"/>
    <property type="molecule type" value="Genomic_DNA"/>
</dbReference>
<evidence type="ECO:0000313" key="6">
    <source>
        <dbReference type="Proteomes" id="UP001183202"/>
    </source>
</evidence>
<dbReference type="Gene3D" id="3.50.50.60">
    <property type="entry name" value="FAD/NAD(P)-binding domain"/>
    <property type="match status" value="2"/>
</dbReference>
<dbReference type="PANTHER" id="PTHR43476">
    <property type="entry name" value="3-(3-HYDROXY-PHENYL)PROPIONATE/3-HYDROXYCINNAMIC ACID HYDROXYLASE"/>
    <property type="match status" value="1"/>
</dbReference>
<gene>
    <name evidence="5" type="ORF">RM445_16945</name>
</gene>
<organism evidence="5 6">
    <name type="scientific">Pseudonocardia charpentierae</name>
    <dbReference type="NCBI Taxonomy" id="3075545"/>
    <lineage>
        <taxon>Bacteria</taxon>
        <taxon>Bacillati</taxon>
        <taxon>Actinomycetota</taxon>
        <taxon>Actinomycetes</taxon>
        <taxon>Pseudonocardiales</taxon>
        <taxon>Pseudonocardiaceae</taxon>
        <taxon>Pseudonocardia</taxon>
    </lineage>
</organism>
<dbReference type="PRINTS" id="PR00420">
    <property type="entry name" value="RNGMNOXGNASE"/>
</dbReference>
<keyword evidence="3" id="KW-0472">Membrane</keyword>
<keyword evidence="1" id="KW-0560">Oxidoreductase</keyword>
<evidence type="ECO:0000256" key="3">
    <source>
        <dbReference type="SAM" id="Phobius"/>
    </source>
</evidence>
<feature type="region of interest" description="Disordered" evidence="2">
    <location>
        <begin position="374"/>
        <end position="405"/>
    </location>
</feature>
<evidence type="ECO:0000259" key="4">
    <source>
        <dbReference type="Pfam" id="PF01494"/>
    </source>
</evidence>
<keyword evidence="3" id="KW-1133">Transmembrane helix</keyword>
<reference evidence="6" key="1">
    <citation type="submission" date="2023-07" db="EMBL/GenBank/DDBJ databases">
        <title>30 novel species of actinomycetes from the DSMZ collection.</title>
        <authorList>
            <person name="Nouioui I."/>
        </authorList>
    </citation>
    <scope>NUCLEOTIDE SEQUENCE [LARGE SCALE GENOMIC DNA]</scope>
    <source>
        <strain evidence="6">DSM 45834</strain>
    </source>
</reference>
<comment type="caution">
    <text evidence="5">The sequence shown here is derived from an EMBL/GenBank/DDBJ whole genome shotgun (WGS) entry which is preliminary data.</text>
</comment>
<dbReference type="PANTHER" id="PTHR43476:SF5">
    <property type="entry name" value="FAD-DEPENDENT MONOOXYGENASE"/>
    <property type="match status" value="1"/>
</dbReference>
<feature type="transmembrane region" description="Helical" evidence="3">
    <location>
        <begin position="12"/>
        <end position="33"/>
    </location>
</feature>
<accession>A0ABU2NF31</accession>
<sequence length="480" mass="51513">MQRVSNNERTTCLVVGGGPAGMVLGLLLARAGVPVTVLEKHADFLRDFRGDTVHASTLTLLDELGLGARFAALPQRRFDVARIQLDQGTVQVGDLKRLPGPHKHIALVPQWDLLDLLADAAAEEPAFTLRRNAQVTDLLREDGRVVGARFTDRTDGSVHEVRATLTVACDGRGSAVRAAAGLSPRGFGVPMDVLWFRLPRHADDPAGLVGRFSTGQVMVMIDRGDYWQCAYLIRKDSDAMLRSEGIEGFRARLTALQPWIADRVGELASFDDVKLLDVRLERLRRWYVNGLLLIGDAAHAMSPVGGVGINLAVQDAVAAARILAPALQVDGPVPVSVLRRVQLRRWWPTALTQAGQRVAHRRILGPALAAGPAAAHPQRHAADIPTDTSAGASRPVGPDDAVAEAPSASLPLPMRLVRRFPVLQGIPGRVIAIGPLPEHAPAWARRPEMPVVSAPVATPDITASGAGRRDTQETGSTPRS</sequence>
<protein>
    <submittedName>
        <fullName evidence="5">FAD-dependent oxidoreductase</fullName>
    </submittedName>
</protein>
<feature type="domain" description="FAD-binding" evidence="4">
    <location>
        <begin position="10"/>
        <end position="328"/>
    </location>
</feature>
<name>A0ABU2NF31_9PSEU</name>
<evidence type="ECO:0000256" key="1">
    <source>
        <dbReference type="ARBA" id="ARBA00023002"/>
    </source>
</evidence>
<dbReference type="NCBIfam" id="NF004833">
    <property type="entry name" value="PRK06185.1-1"/>
    <property type="match status" value="1"/>
</dbReference>
<evidence type="ECO:0000313" key="5">
    <source>
        <dbReference type="EMBL" id="MDT0351219.1"/>
    </source>
</evidence>
<dbReference type="InterPro" id="IPR002938">
    <property type="entry name" value="FAD-bd"/>
</dbReference>
<dbReference type="Proteomes" id="UP001183202">
    <property type="component" value="Unassembled WGS sequence"/>
</dbReference>